<dbReference type="GO" id="GO:0016020">
    <property type="term" value="C:membrane"/>
    <property type="evidence" value="ECO:0007669"/>
    <property type="project" value="UniProtKB-SubCell"/>
</dbReference>
<keyword evidence="4 5" id="KW-0472">Membrane</keyword>
<feature type="transmembrane region" description="Helical" evidence="5">
    <location>
        <begin position="104"/>
        <end position="124"/>
    </location>
</feature>
<evidence type="ECO:0000313" key="7">
    <source>
        <dbReference type="EMBL" id="JAV92358.1"/>
    </source>
</evidence>
<evidence type="ECO:0000256" key="4">
    <source>
        <dbReference type="ARBA" id="ARBA00023136"/>
    </source>
</evidence>
<comment type="subcellular location">
    <subcellularLocation>
        <location evidence="1">Membrane</location>
        <topology evidence="1">Multi-pass membrane protein</topology>
    </subcellularLocation>
</comment>
<keyword evidence="3 5" id="KW-1133">Transmembrane helix</keyword>
<dbReference type="SUPFAM" id="SSF103473">
    <property type="entry name" value="MFS general substrate transporter"/>
    <property type="match status" value="1"/>
</dbReference>
<proteinExistence type="predicted"/>
<dbReference type="EMBL" id="GEZM01013701">
    <property type="protein sequence ID" value="JAV92358.1"/>
    <property type="molecule type" value="Transcribed_RNA"/>
</dbReference>
<accession>A0A1Y1N4L4</accession>
<dbReference type="InterPro" id="IPR005829">
    <property type="entry name" value="Sugar_transporter_CS"/>
</dbReference>
<name>A0A1Y1N4L4_PHOPY</name>
<dbReference type="AlphaFoldDB" id="A0A1Y1N4L4"/>
<reference evidence="7" key="1">
    <citation type="journal article" date="2016" name="Sci. Rep.">
        <title>Molecular characterization of firefly nuptial gifts: a multi-omics approach sheds light on postcopulatory sexual selection.</title>
        <authorList>
            <person name="Al-Wathiqui N."/>
            <person name="Fallon T.R."/>
            <person name="South A."/>
            <person name="Weng J.K."/>
            <person name="Lewis S.M."/>
        </authorList>
    </citation>
    <scope>NUCLEOTIDE SEQUENCE</scope>
</reference>
<keyword evidence="2 5" id="KW-0812">Transmembrane</keyword>
<dbReference type="GO" id="GO:0022857">
    <property type="term" value="F:transmembrane transporter activity"/>
    <property type="evidence" value="ECO:0007669"/>
    <property type="project" value="InterPro"/>
</dbReference>
<dbReference type="InterPro" id="IPR050549">
    <property type="entry name" value="MFS_Trehalose_Transporter"/>
</dbReference>
<sequence>MYAYRYQIFASLSATVSEISDGMQYGWSAPITALLLSARSPFPFKESDVVWVEISLLFGTLIGIPITVVLLESLGRKTSILVATAQNLLAWVLIAFANSAGVVYAARFLSGIAASVVFAAAPVYTAEIADKKIRGFLGSFFLPHDDWWHSAGV</sequence>
<dbReference type="InterPro" id="IPR036259">
    <property type="entry name" value="MFS_trans_sf"/>
</dbReference>
<evidence type="ECO:0000256" key="3">
    <source>
        <dbReference type="ARBA" id="ARBA00022989"/>
    </source>
</evidence>
<feature type="domain" description="Major facilitator superfamily (MFS) profile" evidence="6">
    <location>
        <begin position="1"/>
        <end position="153"/>
    </location>
</feature>
<evidence type="ECO:0000259" key="6">
    <source>
        <dbReference type="PROSITE" id="PS50850"/>
    </source>
</evidence>
<feature type="transmembrane region" description="Helical" evidence="5">
    <location>
        <begin position="78"/>
        <end position="98"/>
    </location>
</feature>
<evidence type="ECO:0000256" key="5">
    <source>
        <dbReference type="SAM" id="Phobius"/>
    </source>
</evidence>
<dbReference type="EMBL" id="GEZM01013702">
    <property type="protein sequence ID" value="JAV92357.1"/>
    <property type="molecule type" value="Transcribed_RNA"/>
</dbReference>
<dbReference type="PANTHER" id="PTHR48021">
    <property type="match status" value="1"/>
</dbReference>
<dbReference type="PROSITE" id="PS00216">
    <property type="entry name" value="SUGAR_TRANSPORT_1"/>
    <property type="match status" value="1"/>
</dbReference>
<evidence type="ECO:0000256" key="1">
    <source>
        <dbReference type="ARBA" id="ARBA00004141"/>
    </source>
</evidence>
<protein>
    <recommendedName>
        <fullName evidence="6">Major facilitator superfamily (MFS) profile domain-containing protein</fullName>
    </recommendedName>
</protein>
<dbReference type="PANTHER" id="PTHR48021:SF46">
    <property type="entry name" value="MAJOR FACILITATOR SUPERFAMILY (MFS) PROFILE DOMAIN-CONTAINING PROTEIN"/>
    <property type="match status" value="1"/>
</dbReference>
<feature type="transmembrane region" description="Helical" evidence="5">
    <location>
        <begin position="49"/>
        <end position="71"/>
    </location>
</feature>
<dbReference type="InterPro" id="IPR005828">
    <property type="entry name" value="MFS_sugar_transport-like"/>
</dbReference>
<dbReference type="InterPro" id="IPR020846">
    <property type="entry name" value="MFS_dom"/>
</dbReference>
<dbReference type="Pfam" id="PF00083">
    <property type="entry name" value="Sugar_tr"/>
    <property type="match status" value="1"/>
</dbReference>
<evidence type="ECO:0000256" key="2">
    <source>
        <dbReference type="ARBA" id="ARBA00022692"/>
    </source>
</evidence>
<dbReference type="Gene3D" id="1.20.1250.20">
    <property type="entry name" value="MFS general substrate transporter like domains"/>
    <property type="match status" value="1"/>
</dbReference>
<organism evidence="7">
    <name type="scientific">Photinus pyralis</name>
    <name type="common">Common eastern firefly</name>
    <name type="synonym">Lampyris pyralis</name>
    <dbReference type="NCBI Taxonomy" id="7054"/>
    <lineage>
        <taxon>Eukaryota</taxon>
        <taxon>Metazoa</taxon>
        <taxon>Ecdysozoa</taxon>
        <taxon>Arthropoda</taxon>
        <taxon>Hexapoda</taxon>
        <taxon>Insecta</taxon>
        <taxon>Pterygota</taxon>
        <taxon>Neoptera</taxon>
        <taxon>Endopterygota</taxon>
        <taxon>Coleoptera</taxon>
        <taxon>Polyphaga</taxon>
        <taxon>Elateriformia</taxon>
        <taxon>Elateroidea</taxon>
        <taxon>Lampyridae</taxon>
        <taxon>Lampyrinae</taxon>
        <taxon>Photinus</taxon>
    </lineage>
</organism>
<dbReference type="PROSITE" id="PS50850">
    <property type="entry name" value="MFS"/>
    <property type="match status" value="1"/>
</dbReference>